<protein>
    <submittedName>
        <fullName evidence="5">PocR ligand-binding domain-containing protein</fullName>
    </submittedName>
</protein>
<evidence type="ECO:0000313" key="7">
    <source>
        <dbReference type="Proteomes" id="UP001260773"/>
    </source>
</evidence>
<evidence type="ECO:0000313" key="6">
    <source>
        <dbReference type="EMBL" id="MDT2516339.1"/>
    </source>
</evidence>
<organism evidence="5 7">
    <name type="scientific">Enterococcus avium</name>
    <name type="common">Streptococcus avium</name>
    <dbReference type="NCBI Taxonomy" id="33945"/>
    <lineage>
        <taxon>Bacteria</taxon>
        <taxon>Bacillati</taxon>
        <taxon>Bacillota</taxon>
        <taxon>Bacilli</taxon>
        <taxon>Lactobacillales</taxon>
        <taxon>Enterococcaceae</taxon>
        <taxon>Enterococcus</taxon>
    </lineage>
</organism>
<dbReference type="PANTHER" id="PTHR43280:SF10">
    <property type="entry name" value="REGULATORY PROTEIN POCR"/>
    <property type="match status" value="1"/>
</dbReference>
<sequence>MNINGALEFFKKLQDFSIATSFDVIVVDRDGKIVPDLSSFSYFCQIVRSKPALKALCQDCHAFGGSDATRPRCNNYFHMGLINVSVPIIQNNQLIGSVSIGQVERIDSTENQLTQIYPVITPSELSPELQLAKRTVKTVSKPQLEAAASLLKTLIDHHFNSDLHEPIEFRLPTAKTEKPQENHSKKEEIGKAISYINKNYARVLTIKEVADHVYLSPFHFSRVFKNEIHVNFNTYLNQQRIKQAKNLLTQSSLSVNAISKEIGFSQTSYFCKIFRSFVGTTPAKYRKK</sequence>
<feature type="domain" description="HTH araC/xylS-type" evidence="4">
    <location>
        <begin position="190"/>
        <end position="288"/>
    </location>
</feature>
<dbReference type="Proteomes" id="UP001260773">
    <property type="component" value="Unassembled WGS sequence"/>
</dbReference>
<comment type="caution">
    <text evidence="5">The sequence shown here is derived from an EMBL/GenBank/DDBJ whole genome shotgun (WGS) entry which is preliminary data.</text>
</comment>
<evidence type="ECO:0000256" key="1">
    <source>
        <dbReference type="ARBA" id="ARBA00023015"/>
    </source>
</evidence>
<evidence type="ECO:0000259" key="4">
    <source>
        <dbReference type="PROSITE" id="PS01124"/>
    </source>
</evidence>
<evidence type="ECO:0000313" key="5">
    <source>
        <dbReference type="EMBL" id="MDT2404065.1"/>
    </source>
</evidence>
<keyword evidence="1" id="KW-0805">Transcription regulation</keyword>
<dbReference type="GO" id="GO:0043565">
    <property type="term" value="F:sequence-specific DNA binding"/>
    <property type="evidence" value="ECO:0007669"/>
    <property type="project" value="InterPro"/>
</dbReference>
<dbReference type="Pfam" id="PF12833">
    <property type="entry name" value="HTH_18"/>
    <property type="match status" value="1"/>
</dbReference>
<evidence type="ECO:0000256" key="2">
    <source>
        <dbReference type="ARBA" id="ARBA00023125"/>
    </source>
</evidence>
<dbReference type="InterPro" id="IPR018771">
    <property type="entry name" value="PocR_dom"/>
</dbReference>
<dbReference type="InterPro" id="IPR020449">
    <property type="entry name" value="Tscrpt_reg_AraC-type_HTH"/>
</dbReference>
<evidence type="ECO:0000256" key="3">
    <source>
        <dbReference type="ARBA" id="ARBA00023163"/>
    </source>
</evidence>
<dbReference type="PROSITE" id="PS01124">
    <property type="entry name" value="HTH_ARAC_FAMILY_2"/>
    <property type="match status" value="1"/>
</dbReference>
<dbReference type="InterPro" id="IPR018060">
    <property type="entry name" value="HTH_AraC"/>
</dbReference>
<dbReference type="GO" id="GO:0003700">
    <property type="term" value="F:DNA-binding transcription factor activity"/>
    <property type="evidence" value="ECO:0007669"/>
    <property type="project" value="InterPro"/>
</dbReference>
<dbReference type="EMBL" id="JARPWH010000077">
    <property type="protein sequence ID" value="MDT2404065.1"/>
    <property type="molecule type" value="Genomic_DNA"/>
</dbReference>
<dbReference type="PANTHER" id="PTHR43280">
    <property type="entry name" value="ARAC-FAMILY TRANSCRIPTIONAL REGULATOR"/>
    <property type="match status" value="1"/>
</dbReference>
<accession>A0AAW8RX97</accession>
<gene>
    <name evidence="5" type="ORF">P7D43_16990</name>
    <name evidence="6" type="ORF">P7D79_19115</name>
</gene>
<dbReference type="RefSeq" id="WP_142482331.1">
    <property type="nucleotide sequence ID" value="NZ_JADPDV010000047.1"/>
</dbReference>
<dbReference type="SUPFAM" id="SSF46689">
    <property type="entry name" value="Homeodomain-like"/>
    <property type="match status" value="2"/>
</dbReference>
<dbReference type="EMBL" id="JARPWY010000077">
    <property type="protein sequence ID" value="MDT2516339.1"/>
    <property type="molecule type" value="Genomic_DNA"/>
</dbReference>
<dbReference type="Pfam" id="PF10114">
    <property type="entry name" value="PocR"/>
    <property type="match status" value="1"/>
</dbReference>
<evidence type="ECO:0000313" key="8">
    <source>
        <dbReference type="Proteomes" id="UP001264335"/>
    </source>
</evidence>
<keyword evidence="2" id="KW-0238">DNA-binding</keyword>
<dbReference type="AlphaFoldDB" id="A0AAW8RX97"/>
<dbReference type="PRINTS" id="PR00032">
    <property type="entry name" value="HTHARAC"/>
</dbReference>
<dbReference type="InterPro" id="IPR009057">
    <property type="entry name" value="Homeodomain-like_sf"/>
</dbReference>
<name>A0AAW8RX97_ENTAV</name>
<dbReference type="Gene3D" id="1.10.10.60">
    <property type="entry name" value="Homeodomain-like"/>
    <property type="match status" value="2"/>
</dbReference>
<keyword evidence="3" id="KW-0804">Transcription</keyword>
<dbReference type="SMART" id="SM00342">
    <property type="entry name" value="HTH_ARAC"/>
    <property type="match status" value="1"/>
</dbReference>
<dbReference type="Proteomes" id="UP001264335">
    <property type="component" value="Unassembled WGS sequence"/>
</dbReference>
<reference evidence="5 8" key="1">
    <citation type="submission" date="2023-03" db="EMBL/GenBank/DDBJ databases">
        <authorList>
            <person name="Shen W."/>
            <person name="Cai J."/>
        </authorList>
    </citation>
    <scope>NUCLEOTIDE SEQUENCE</scope>
    <source>
        <strain evidence="5">P33-2</strain>
        <strain evidence="6 8">Y2</strain>
    </source>
</reference>
<proteinExistence type="predicted"/>